<proteinExistence type="predicted"/>
<protein>
    <submittedName>
        <fullName evidence="1">Uncharacterized protein</fullName>
    </submittedName>
</protein>
<evidence type="ECO:0000313" key="2">
    <source>
        <dbReference type="Proteomes" id="UP000250275"/>
    </source>
</evidence>
<organism evidence="1 2">
    <name type="scientific">Eufriesea mexicana</name>
    <dbReference type="NCBI Taxonomy" id="516756"/>
    <lineage>
        <taxon>Eukaryota</taxon>
        <taxon>Metazoa</taxon>
        <taxon>Ecdysozoa</taxon>
        <taxon>Arthropoda</taxon>
        <taxon>Hexapoda</taxon>
        <taxon>Insecta</taxon>
        <taxon>Pterygota</taxon>
        <taxon>Neoptera</taxon>
        <taxon>Endopterygota</taxon>
        <taxon>Hymenoptera</taxon>
        <taxon>Apocrita</taxon>
        <taxon>Aculeata</taxon>
        <taxon>Apoidea</taxon>
        <taxon>Anthophila</taxon>
        <taxon>Apidae</taxon>
        <taxon>Eufriesea</taxon>
    </lineage>
</organism>
<gene>
    <name evidence="1" type="ORF">WN48_02195</name>
</gene>
<dbReference type="AlphaFoldDB" id="A0A310SKM5"/>
<reference evidence="1 2" key="1">
    <citation type="submission" date="2015-07" db="EMBL/GenBank/DDBJ databases">
        <title>The genome of Eufriesea mexicana.</title>
        <authorList>
            <person name="Pan H."/>
            <person name="Kapheim K."/>
        </authorList>
    </citation>
    <scope>NUCLEOTIDE SEQUENCE [LARGE SCALE GENOMIC DNA]</scope>
    <source>
        <strain evidence="1">0111107269</strain>
        <tissue evidence="1">Whole body</tissue>
    </source>
</reference>
<keyword evidence="2" id="KW-1185">Reference proteome</keyword>
<evidence type="ECO:0000313" key="1">
    <source>
        <dbReference type="EMBL" id="OAD57366.1"/>
    </source>
</evidence>
<sequence length="57" mass="6468">MKTTNLQNGLLFSSLKSQERGRHTLLARGTPHGIYSPVFPKCRTIREKAPLRVFSNL</sequence>
<dbReference type="Proteomes" id="UP000250275">
    <property type="component" value="Unassembled WGS sequence"/>
</dbReference>
<name>A0A310SKM5_9HYME</name>
<dbReference type="EMBL" id="KQ761599">
    <property type="protein sequence ID" value="OAD57366.1"/>
    <property type="molecule type" value="Genomic_DNA"/>
</dbReference>
<accession>A0A310SKM5</accession>